<gene>
    <name evidence="1" type="ORF">GHK48_13295</name>
</gene>
<dbReference type="EMBL" id="WISZ01000109">
    <property type="protein sequence ID" value="MQX09225.1"/>
    <property type="molecule type" value="Genomic_DNA"/>
</dbReference>
<reference evidence="1 2" key="1">
    <citation type="journal article" date="2013" name="Genome Biol.">
        <title>Comparative genomics of the core and accessory genomes of 48 Sinorhizobium strains comprising five genospecies.</title>
        <authorList>
            <person name="Sugawara M."/>
            <person name="Epstein B."/>
            <person name="Badgley B.D."/>
            <person name="Unno T."/>
            <person name="Xu L."/>
            <person name="Reese J."/>
            <person name="Gyaneshwar P."/>
            <person name="Denny R."/>
            <person name="Mudge J."/>
            <person name="Bharti A.K."/>
            <person name="Farmer A.D."/>
            <person name="May G.D."/>
            <person name="Woodward J.E."/>
            <person name="Medigue C."/>
            <person name="Vallenet D."/>
            <person name="Lajus A."/>
            <person name="Rouy Z."/>
            <person name="Martinez-Vaz B."/>
            <person name="Tiffin P."/>
            <person name="Young N.D."/>
            <person name="Sadowsky M.J."/>
        </authorList>
    </citation>
    <scope>NUCLEOTIDE SEQUENCE [LARGE SCALE GENOMIC DNA]</scope>
    <source>
        <strain evidence="1 2">USDA205</strain>
    </source>
</reference>
<dbReference type="Proteomes" id="UP000466694">
    <property type="component" value="Unassembled WGS sequence"/>
</dbReference>
<protein>
    <submittedName>
        <fullName evidence="1">Uncharacterized protein</fullName>
    </submittedName>
</protein>
<evidence type="ECO:0000313" key="2">
    <source>
        <dbReference type="Proteomes" id="UP000466694"/>
    </source>
</evidence>
<name>A0A844ABK1_RHIFR</name>
<sequence>MFEVGKSYNVVTLETGQDDDGKSITYESSIVCEVGAVDGTLVKFLGHDYSKPSPINEFMDEADRNRPRDETIINTASLFFVRAEKVHYSDE</sequence>
<organism evidence="1 2">
    <name type="scientific">Rhizobium fredii</name>
    <name type="common">Sinorhizobium fredii</name>
    <dbReference type="NCBI Taxonomy" id="380"/>
    <lineage>
        <taxon>Bacteria</taxon>
        <taxon>Pseudomonadati</taxon>
        <taxon>Pseudomonadota</taxon>
        <taxon>Alphaproteobacteria</taxon>
        <taxon>Hyphomicrobiales</taxon>
        <taxon>Rhizobiaceae</taxon>
        <taxon>Sinorhizobium/Ensifer group</taxon>
        <taxon>Sinorhizobium</taxon>
    </lineage>
</organism>
<dbReference type="RefSeq" id="WP_141322018.1">
    <property type="nucleotide sequence ID" value="NZ_BJNI01000006.1"/>
</dbReference>
<proteinExistence type="predicted"/>
<dbReference type="AlphaFoldDB" id="A0A844ABK1"/>
<evidence type="ECO:0000313" key="1">
    <source>
        <dbReference type="EMBL" id="MQX09225.1"/>
    </source>
</evidence>
<accession>A0A844ABK1</accession>
<comment type="caution">
    <text evidence="1">The sequence shown here is derived from an EMBL/GenBank/DDBJ whole genome shotgun (WGS) entry which is preliminary data.</text>
</comment>